<reference evidence="2 3" key="1">
    <citation type="submission" date="2024-05" db="EMBL/GenBank/DDBJ databases">
        <title>Culex pipiens pipiens assembly and annotation.</title>
        <authorList>
            <person name="Alout H."/>
            <person name="Durand T."/>
        </authorList>
    </citation>
    <scope>NUCLEOTIDE SEQUENCE [LARGE SCALE GENOMIC DNA]</scope>
    <source>
        <strain evidence="2">HA-2024</strain>
        <tissue evidence="2">Whole body</tissue>
    </source>
</reference>
<comment type="caution">
    <text evidence="2">The sequence shown here is derived from an EMBL/GenBank/DDBJ whole genome shotgun (WGS) entry which is preliminary data.</text>
</comment>
<evidence type="ECO:0000313" key="3">
    <source>
        <dbReference type="Proteomes" id="UP001562425"/>
    </source>
</evidence>
<organism evidence="2 3">
    <name type="scientific">Culex pipiens pipiens</name>
    <name type="common">Northern house mosquito</name>
    <dbReference type="NCBI Taxonomy" id="38569"/>
    <lineage>
        <taxon>Eukaryota</taxon>
        <taxon>Metazoa</taxon>
        <taxon>Ecdysozoa</taxon>
        <taxon>Arthropoda</taxon>
        <taxon>Hexapoda</taxon>
        <taxon>Insecta</taxon>
        <taxon>Pterygota</taxon>
        <taxon>Neoptera</taxon>
        <taxon>Endopterygota</taxon>
        <taxon>Diptera</taxon>
        <taxon>Nematocera</taxon>
        <taxon>Culicoidea</taxon>
        <taxon>Culicidae</taxon>
        <taxon>Culicinae</taxon>
        <taxon>Culicini</taxon>
        <taxon>Culex</taxon>
        <taxon>Culex</taxon>
    </lineage>
</organism>
<accession>A0ABD1CDW9</accession>
<evidence type="ECO:0000256" key="1">
    <source>
        <dbReference type="SAM" id="MobiDB-lite"/>
    </source>
</evidence>
<dbReference type="AlphaFoldDB" id="A0ABD1CDW9"/>
<evidence type="ECO:0000313" key="2">
    <source>
        <dbReference type="EMBL" id="KAL1374214.1"/>
    </source>
</evidence>
<dbReference type="EMBL" id="JBEHCU010013559">
    <property type="protein sequence ID" value="KAL1374214.1"/>
    <property type="molecule type" value="Genomic_DNA"/>
</dbReference>
<sequence length="227" mass="24606">MSTLVSKCHCTGTRGENPTHVLPSALDISSGTATNSIYPNFYPSDVIEDPPPTSTYPYFLFPSKKYPPSAFQPALYSGADYINVPAGNTNQSLPHHHRSSYHPSSPADPLRAMGMDDNYHRLLDQNMALIETPLVAPAHAYFPQHYKTALYPYNISGYHHQHQHGLHGGHFGHNGNGNGNGHGHLAPASMSSPVDNILINLSGDGNGDAAIEYGSSSFDENNAVERQ</sequence>
<gene>
    <name evidence="2" type="ORF">pipiens_004961</name>
</gene>
<keyword evidence="3" id="KW-1185">Reference proteome</keyword>
<name>A0ABD1CDW9_CULPP</name>
<protein>
    <submittedName>
        <fullName evidence="2">Uncharacterized protein</fullName>
    </submittedName>
</protein>
<proteinExistence type="predicted"/>
<feature type="region of interest" description="Disordered" evidence="1">
    <location>
        <begin position="87"/>
        <end position="113"/>
    </location>
</feature>
<feature type="non-terminal residue" evidence="2">
    <location>
        <position position="227"/>
    </location>
</feature>
<dbReference type="Proteomes" id="UP001562425">
    <property type="component" value="Unassembled WGS sequence"/>
</dbReference>